<proteinExistence type="predicted"/>
<dbReference type="InterPro" id="IPR029787">
    <property type="entry name" value="Nucleotide_cyclase"/>
</dbReference>
<evidence type="ECO:0000313" key="3">
    <source>
        <dbReference type="Proteomes" id="UP000326169"/>
    </source>
</evidence>
<dbReference type="InterPro" id="IPR027417">
    <property type="entry name" value="P-loop_NTPase"/>
</dbReference>
<dbReference type="Proteomes" id="UP000326169">
    <property type="component" value="Unassembled WGS sequence"/>
</dbReference>
<dbReference type="NCBIfam" id="TIGR00254">
    <property type="entry name" value="GGDEF"/>
    <property type="match status" value="1"/>
</dbReference>
<keyword evidence="3" id="KW-1185">Reference proteome</keyword>
<dbReference type="Gene3D" id="3.40.50.300">
    <property type="entry name" value="P-loop containing nucleotide triphosphate hydrolases"/>
    <property type="match status" value="1"/>
</dbReference>
<dbReference type="Pfam" id="PF14516">
    <property type="entry name" value="AAA_35"/>
    <property type="match status" value="1"/>
</dbReference>
<name>A0A5M3T5J0_LIMPL</name>
<dbReference type="InterPro" id="IPR043128">
    <property type="entry name" value="Rev_trsase/Diguanyl_cyclase"/>
</dbReference>
<dbReference type="PANTHER" id="PTHR45138:SF9">
    <property type="entry name" value="DIGUANYLATE CYCLASE DGCM-RELATED"/>
    <property type="match status" value="1"/>
</dbReference>
<evidence type="ECO:0000313" key="2">
    <source>
        <dbReference type="EMBL" id="GCE94744.1"/>
    </source>
</evidence>
<dbReference type="Pfam" id="PF00990">
    <property type="entry name" value="GGDEF"/>
    <property type="match status" value="1"/>
</dbReference>
<feature type="domain" description="GGDEF" evidence="1">
    <location>
        <begin position="414"/>
        <end position="552"/>
    </location>
</feature>
<dbReference type="InterPro" id="IPR050469">
    <property type="entry name" value="Diguanylate_Cyclase"/>
</dbReference>
<reference evidence="2 3" key="1">
    <citation type="journal article" date="2019" name="J Genomics">
        <title>The Draft Genome of a Hydrogen-producing Cyanobacterium, Arthrospira platensis NIES-46.</title>
        <authorList>
            <person name="Suzuki S."/>
            <person name="Yamaguchi H."/>
            <person name="Kawachi M."/>
        </authorList>
    </citation>
    <scope>NUCLEOTIDE SEQUENCE [LARGE SCALE GENOMIC DNA]</scope>
    <source>
        <strain evidence="2 3">NIES-46</strain>
    </source>
</reference>
<dbReference type="Gene3D" id="3.30.70.270">
    <property type="match status" value="1"/>
</dbReference>
<dbReference type="RefSeq" id="WP_014277098.1">
    <property type="nucleotide sequence ID" value="NZ_BIMW01000105.1"/>
</dbReference>
<accession>A0A5M3T5J0</accession>
<dbReference type="InterPro" id="IPR000160">
    <property type="entry name" value="GGDEF_dom"/>
</dbReference>
<gene>
    <name evidence="2" type="ORF">NIES46_28040</name>
</gene>
<dbReference type="PANTHER" id="PTHR45138">
    <property type="entry name" value="REGULATORY COMPONENTS OF SENSORY TRANSDUCTION SYSTEM"/>
    <property type="match status" value="1"/>
</dbReference>
<dbReference type="EMBL" id="BIMW01000105">
    <property type="protein sequence ID" value="GCE94744.1"/>
    <property type="molecule type" value="Genomic_DNA"/>
</dbReference>
<dbReference type="CDD" id="cd01949">
    <property type="entry name" value="GGDEF"/>
    <property type="match status" value="1"/>
</dbReference>
<organism evidence="2 3">
    <name type="scientific">Limnospira platensis NIES-46</name>
    <dbReference type="NCBI Taxonomy" id="1236695"/>
    <lineage>
        <taxon>Bacteria</taxon>
        <taxon>Bacillati</taxon>
        <taxon>Cyanobacteriota</taxon>
        <taxon>Cyanophyceae</taxon>
        <taxon>Oscillatoriophycideae</taxon>
        <taxon>Oscillatoriales</taxon>
        <taxon>Sirenicapillariaceae</taxon>
        <taxon>Limnospira</taxon>
    </lineage>
</organism>
<protein>
    <recommendedName>
        <fullName evidence="1">GGDEF domain-containing protein</fullName>
    </recommendedName>
</protein>
<dbReference type="SUPFAM" id="SSF55073">
    <property type="entry name" value="Nucleotide cyclase"/>
    <property type="match status" value="1"/>
</dbReference>
<dbReference type="PROSITE" id="PS50887">
    <property type="entry name" value="GGDEF"/>
    <property type="match status" value="1"/>
</dbReference>
<comment type="caution">
    <text evidence="2">The sequence shown here is derived from an EMBL/GenBank/DDBJ whole genome shotgun (WGS) entry which is preliminary data.</text>
</comment>
<evidence type="ECO:0000259" key="1">
    <source>
        <dbReference type="PROSITE" id="PS50887"/>
    </source>
</evidence>
<dbReference type="SMART" id="SM00267">
    <property type="entry name" value="GGDEF"/>
    <property type="match status" value="1"/>
</dbReference>
<dbReference type="SUPFAM" id="SSF52540">
    <property type="entry name" value="P-loop containing nucleoside triphosphate hydrolases"/>
    <property type="match status" value="1"/>
</dbReference>
<sequence>MIITMNGEPAHILGMEFEYPNDPVPLNSPFYIDRPPIEELAYREIQKPGSVIRIRAPRKMGKSSLLQRILAYGKQNNYHVVNLDLRQTEASMLSDLNRFLRWFCAIVGHCLNLPSRLDDYWDEDIGSKVSCTIYLKYLLDLIDAPLIITINEVNYLFEYPQVAGEFLPMLRSWHEEARQSEEMQKLRLVMVHSTEVYIPLKLNQSPFNVGLPIRLPFFTPEQVKDLAKRHEIEDDDGNLVTDLMDMVGGHPYLVRLALYHLVVTDNNDHKSMGDRLQKILSEAYTQGGIYNQHLCEQLAILKEQPELLQILQAIVMSNEEITVEPIAAYKLESLGLVKLEGNQAIVSCQLYRQYFKYLHEKGIFNQYSRLHELESINQQLEKIANIDDLTQIPNRRFLFSYLEKQWQKHSQRGEVISLILCDIDCFKLYNDTYGHIAGDQCLQKVAKVMESSLHHPTDIVARYGGEELAIILPETTSTQALNLAQIIRKNIKLLKIVHEKSLCADKIITLSMGVASIIPKTHINHFYLMQAADEALYQSKNQGRDRITTKNLTISL</sequence>
<dbReference type="GeneID" id="301683632"/>